<dbReference type="EMBL" id="BJTG01000003">
    <property type="protein sequence ID" value="GEJ56669.1"/>
    <property type="molecule type" value="Genomic_DNA"/>
</dbReference>
<evidence type="ECO:0000256" key="1">
    <source>
        <dbReference type="SAM" id="MobiDB-lite"/>
    </source>
</evidence>
<evidence type="ECO:0000313" key="6">
    <source>
        <dbReference type="Proteomes" id="UP000503640"/>
    </source>
</evidence>
<feature type="compositionally biased region" description="Basic and acidic residues" evidence="1">
    <location>
        <begin position="543"/>
        <end position="559"/>
    </location>
</feature>
<keyword evidence="6" id="KW-1185">Reference proteome</keyword>
<feature type="domain" description="TraI-like middle" evidence="4">
    <location>
        <begin position="183"/>
        <end position="266"/>
    </location>
</feature>
<dbReference type="Pfam" id="PF18821">
    <property type="entry name" value="LPD7"/>
    <property type="match status" value="1"/>
</dbReference>
<accession>A0A7I9VKM5</accession>
<organism evidence="5 6">
    <name type="scientific">Anaeromyxobacter diazotrophicus</name>
    <dbReference type="NCBI Taxonomy" id="2590199"/>
    <lineage>
        <taxon>Bacteria</taxon>
        <taxon>Pseudomonadati</taxon>
        <taxon>Myxococcota</taxon>
        <taxon>Myxococcia</taxon>
        <taxon>Myxococcales</taxon>
        <taxon>Cystobacterineae</taxon>
        <taxon>Anaeromyxobacteraceae</taxon>
        <taxon>Anaeromyxobacter</taxon>
    </lineage>
</organism>
<feature type="domain" description="Large polyvalent protein-associated" evidence="3">
    <location>
        <begin position="444"/>
        <end position="517"/>
    </location>
</feature>
<evidence type="ECO:0000259" key="2">
    <source>
        <dbReference type="Pfam" id="PF03432"/>
    </source>
</evidence>
<proteinExistence type="predicted"/>
<dbReference type="InterPro" id="IPR005094">
    <property type="entry name" value="Endonuclease_MobA/VirD2"/>
</dbReference>
<dbReference type="RefSeq" id="WP_176064161.1">
    <property type="nucleotide sequence ID" value="NZ_BJTG01000003.1"/>
</dbReference>
<dbReference type="NCBIfam" id="NF041893">
    <property type="entry name" value="TraI_MobP_relax"/>
    <property type="match status" value="1"/>
</dbReference>
<dbReference type="Proteomes" id="UP000503640">
    <property type="component" value="Unassembled WGS sequence"/>
</dbReference>
<dbReference type="InterPro" id="IPR049751">
    <property type="entry name" value="TraI/MobA_relaxases"/>
</dbReference>
<comment type="caution">
    <text evidence="5">The sequence shown here is derived from an EMBL/GenBank/DDBJ whole genome shotgun (WGS) entry which is preliminary data.</text>
</comment>
<reference evidence="6" key="1">
    <citation type="journal article" date="2020" name="Appl. Environ. Microbiol.">
        <title>Diazotrophic Anaeromyxobacter Isolates from Soils.</title>
        <authorList>
            <person name="Masuda Y."/>
            <person name="Yamanaka H."/>
            <person name="Xu Z.X."/>
            <person name="Shiratori Y."/>
            <person name="Aono T."/>
            <person name="Amachi S."/>
            <person name="Senoo K."/>
            <person name="Itoh H."/>
        </authorList>
    </citation>
    <scope>NUCLEOTIDE SEQUENCE [LARGE SCALE GENOMIC DNA]</scope>
    <source>
        <strain evidence="6">R267</strain>
    </source>
</reference>
<dbReference type="InterPro" id="IPR054462">
    <property type="entry name" value="TraI_M"/>
</dbReference>
<sequence>MIAKRIPREKGSSFERLARYILDAKHEGAKVELARATNVDSAPEDGFDLPIAVITATQAKNTRARADRSYHLVVSFPAGERPSPEQLRDVEHTLVEAIGLAEHQRISAVHIDTSHVHLHVAVNKIHPVTFRNVEPYYDKLALQKVCRELEVRHGLERLRSRTERGDRRTPRSAGAGMVDGSVRAESFLRWTRANVLPALREVLATSGPTWEAFHAALARFDLELRPRGAGFVVKARHARATARPSDLARDLSFRALQKRLGPYVPAGPGVTDVVPVSSYRPLPLHGSAASARLFEAYQQARSGILAQREDARDTARREEHRLTEQLRAWYAERRTLIRQATTLSRTEKRIAYMELARERQSDLAAARARRRSTRNAISANHPLPTWNAFLVVCAEEGDVAALEILRAKSTRRRTEAASASPAVEGPFLTGPDAAAHASPLLLGIASEVREDGSIVYSLPDGGRVVDSSAGVEVAHRTPEAIRTAVAIASARFGDAPVEVRGSPESCRDVLAIARELAPRLIFADGSNERGAPLARGTVVSERNSAEDHGSPTDAREEARGVAAPHQPGRS</sequence>
<evidence type="ECO:0000259" key="3">
    <source>
        <dbReference type="Pfam" id="PF18821"/>
    </source>
</evidence>
<feature type="domain" description="MobA/VirD2-like nuclease" evidence="2">
    <location>
        <begin position="20"/>
        <end position="155"/>
    </location>
</feature>
<evidence type="ECO:0000313" key="5">
    <source>
        <dbReference type="EMBL" id="GEJ56669.1"/>
    </source>
</evidence>
<evidence type="ECO:0000259" key="4">
    <source>
        <dbReference type="Pfam" id="PF22863"/>
    </source>
</evidence>
<gene>
    <name evidence="5" type="ORF">AMYX_14100</name>
</gene>
<dbReference type="Pfam" id="PF22863">
    <property type="entry name" value="TraI_middle"/>
    <property type="match status" value="1"/>
</dbReference>
<dbReference type="AlphaFoldDB" id="A0A7I9VKM5"/>
<protein>
    <submittedName>
        <fullName evidence="5">Conjugal transfer relaxase TraI</fullName>
    </submittedName>
</protein>
<dbReference type="Pfam" id="PF03432">
    <property type="entry name" value="Relaxase"/>
    <property type="match status" value="1"/>
</dbReference>
<feature type="region of interest" description="Disordered" evidence="1">
    <location>
        <begin position="530"/>
        <end position="570"/>
    </location>
</feature>
<dbReference type="InterPro" id="IPR040677">
    <property type="entry name" value="LPD7"/>
</dbReference>
<name>A0A7I9VKM5_9BACT</name>